<dbReference type="Gene3D" id="3.90.320.10">
    <property type="match status" value="1"/>
</dbReference>
<accession>A0ABD5VD84</accession>
<gene>
    <name evidence="1" type="ORF">ACFQGB_11560</name>
</gene>
<name>A0ABD5VD84_9EURY</name>
<dbReference type="EMBL" id="JBHSXN010000002">
    <property type="protein sequence ID" value="MFC6953500.1"/>
    <property type="molecule type" value="Genomic_DNA"/>
</dbReference>
<evidence type="ECO:0008006" key="3">
    <source>
        <dbReference type="Google" id="ProtNLM"/>
    </source>
</evidence>
<dbReference type="RefSeq" id="WP_336350458.1">
    <property type="nucleotide sequence ID" value="NZ_JAZAQL010000002.1"/>
</dbReference>
<organism evidence="1 2">
    <name type="scientific">Halorubellus litoreus</name>
    <dbReference type="NCBI Taxonomy" id="755308"/>
    <lineage>
        <taxon>Archaea</taxon>
        <taxon>Methanobacteriati</taxon>
        <taxon>Methanobacteriota</taxon>
        <taxon>Stenosarchaea group</taxon>
        <taxon>Halobacteria</taxon>
        <taxon>Halobacteriales</taxon>
        <taxon>Halorubellaceae</taxon>
        <taxon>Halorubellus</taxon>
    </lineage>
</organism>
<sequence>MRFKGVTDPCIVDRESEPILRTEVKSKEEVADIDDPNRQHRTQVHAYMRSLAEKHDREIDEAVVIYGSRKTLDLRAYTLPFDDAFWQEVVEWAADHTAYREQGELPPGNPEYGWECRYCDCRHRCGQSDEPYLDEEPRGFLPDLVDYPREQVVEYLQAHEDAALTPALGHEYPDLAVEYGVMNWMCPRCETEYRWDSSQLNATSNPPVCPACADGDELTTLDLLCRCD</sequence>
<dbReference type="AlphaFoldDB" id="A0ABD5VD84"/>
<evidence type="ECO:0000313" key="2">
    <source>
        <dbReference type="Proteomes" id="UP001596395"/>
    </source>
</evidence>
<dbReference type="InterPro" id="IPR011604">
    <property type="entry name" value="PDDEXK-like_dom_sf"/>
</dbReference>
<keyword evidence="2" id="KW-1185">Reference proteome</keyword>
<dbReference type="Proteomes" id="UP001596395">
    <property type="component" value="Unassembled WGS sequence"/>
</dbReference>
<protein>
    <recommendedName>
        <fullName evidence="3">Dna2/Cas4 domain-containing protein</fullName>
    </recommendedName>
</protein>
<evidence type="ECO:0000313" key="1">
    <source>
        <dbReference type="EMBL" id="MFC6953500.1"/>
    </source>
</evidence>
<reference evidence="1 2" key="1">
    <citation type="journal article" date="2019" name="Int. J. Syst. Evol. Microbiol.">
        <title>The Global Catalogue of Microorganisms (GCM) 10K type strain sequencing project: providing services to taxonomists for standard genome sequencing and annotation.</title>
        <authorList>
            <consortium name="The Broad Institute Genomics Platform"/>
            <consortium name="The Broad Institute Genome Sequencing Center for Infectious Disease"/>
            <person name="Wu L."/>
            <person name="Ma J."/>
        </authorList>
    </citation>
    <scope>NUCLEOTIDE SEQUENCE [LARGE SCALE GENOMIC DNA]</scope>
    <source>
        <strain evidence="1 2">GX26</strain>
    </source>
</reference>
<comment type="caution">
    <text evidence="1">The sequence shown here is derived from an EMBL/GenBank/DDBJ whole genome shotgun (WGS) entry which is preliminary data.</text>
</comment>
<proteinExistence type="predicted"/>